<keyword evidence="2" id="KW-1185">Reference proteome</keyword>
<keyword evidence="1" id="KW-0732">Signal</keyword>
<name>A0A0M3INL8_ASCLU</name>
<sequence>MSQISISFIVLLCVTLSTQQYLYPFGPFGGYGICEYTGMSYPYGALGGYDPYALMAYAGYGGYGQYGGLGMMPGYGGMGSPYMNYGNTYGGYGSPGYNLSYGKALVTRKRYSSDSGSNIRGQASRADMPVGNCLGHPGCILSNN</sequence>
<dbReference type="Proteomes" id="UP000036681">
    <property type="component" value="Unplaced"/>
</dbReference>
<proteinExistence type="predicted"/>
<feature type="signal peptide" evidence="1">
    <location>
        <begin position="1"/>
        <end position="19"/>
    </location>
</feature>
<dbReference type="WBParaSite" id="ALUE_0002034601-mRNA-1">
    <property type="protein sequence ID" value="ALUE_0002034601-mRNA-1"/>
    <property type="gene ID" value="ALUE_0002034601"/>
</dbReference>
<reference evidence="3" key="1">
    <citation type="submission" date="2017-02" db="UniProtKB">
        <authorList>
            <consortium name="WormBaseParasite"/>
        </authorList>
    </citation>
    <scope>IDENTIFICATION</scope>
</reference>
<feature type="chain" id="PRO_5005657404" evidence="1">
    <location>
        <begin position="20"/>
        <end position="144"/>
    </location>
</feature>
<evidence type="ECO:0000313" key="2">
    <source>
        <dbReference type="Proteomes" id="UP000036681"/>
    </source>
</evidence>
<organism evidence="2 3">
    <name type="scientific">Ascaris lumbricoides</name>
    <name type="common">Giant roundworm</name>
    <dbReference type="NCBI Taxonomy" id="6252"/>
    <lineage>
        <taxon>Eukaryota</taxon>
        <taxon>Metazoa</taxon>
        <taxon>Ecdysozoa</taxon>
        <taxon>Nematoda</taxon>
        <taxon>Chromadorea</taxon>
        <taxon>Rhabditida</taxon>
        <taxon>Spirurina</taxon>
        <taxon>Ascaridomorpha</taxon>
        <taxon>Ascaridoidea</taxon>
        <taxon>Ascarididae</taxon>
        <taxon>Ascaris</taxon>
    </lineage>
</organism>
<protein>
    <submittedName>
        <fullName evidence="3">CX domain-containing protein</fullName>
    </submittedName>
</protein>
<accession>A0A0M3INL8</accession>
<dbReference type="AlphaFoldDB" id="A0A0M3INL8"/>
<evidence type="ECO:0000256" key="1">
    <source>
        <dbReference type="SAM" id="SignalP"/>
    </source>
</evidence>
<evidence type="ECO:0000313" key="3">
    <source>
        <dbReference type="WBParaSite" id="ALUE_0002034601-mRNA-1"/>
    </source>
</evidence>